<feature type="compositionally biased region" description="Polar residues" evidence="1">
    <location>
        <begin position="96"/>
        <end position="110"/>
    </location>
</feature>
<evidence type="ECO:0000256" key="1">
    <source>
        <dbReference type="SAM" id="MobiDB-lite"/>
    </source>
</evidence>
<feature type="region of interest" description="Disordered" evidence="1">
    <location>
        <begin position="68"/>
        <end position="125"/>
    </location>
</feature>
<dbReference type="Proteomes" id="UP001501442">
    <property type="component" value="Unassembled WGS sequence"/>
</dbReference>
<reference evidence="4" key="1">
    <citation type="journal article" date="2019" name="Int. J. Syst. Evol. Microbiol.">
        <title>The Global Catalogue of Microorganisms (GCM) 10K type strain sequencing project: providing services to taxonomists for standard genome sequencing and annotation.</title>
        <authorList>
            <consortium name="The Broad Institute Genomics Platform"/>
            <consortium name="The Broad Institute Genome Sequencing Center for Infectious Disease"/>
            <person name="Wu L."/>
            <person name="Ma J."/>
        </authorList>
    </citation>
    <scope>NUCLEOTIDE SEQUENCE [LARGE SCALE GENOMIC DNA]</scope>
    <source>
        <strain evidence="4">JCM 17939</strain>
    </source>
</reference>
<dbReference type="EMBL" id="BAABHK010000011">
    <property type="protein sequence ID" value="GAA4632689.1"/>
    <property type="molecule type" value="Genomic_DNA"/>
</dbReference>
<gene>
    <name evidence="3" type="ORF">GCM10023196_067130</name>
</gene>
<comment type="caution">
    <text evidence="3">The sequence shown here is derived from an EMBL/GenBank/DDBJ whole genome shotgun (WGS) entry which is preliminary data.</text>
</comment>
<organism evidence="3 4">
    <name type="scientific">Actinoallomurus vinaceus</name>
    <dbReference type="NCBI Taxonomy" id="1080074"/>
    <lineage>
        <taxon>Bacteria</taxon>
        <taxon>Bacillati</taxon>
        <taxon>Actinomycetota</taxon>
        <taxon>Actinomycetes</taxon>
        <taxon>Streptosporangiales</taxon>
        <taxon>Thermomonosporaceae</taxon>
        <taxon>Actinoallomurus</taxon>
    </lineage>
</organism>
<sequence length="125" mass="13649">MRTLAADNDARVLALYRGALNREPDKAGFDNWTGLLNGGMPWATVVDKFFGSDEFDALVPKICTGATASAAARTSTSPHRSRPAPPRARSPPPLSMSHSTAAYSHSQAYQQGRLPQRSRLFLHRQ</sequence>
<feature type="compositionally biased region" description="Pro residues" evidence="1">
    <location>
        <begin position="83"/>
        <end position="94"/>
    </location>
</feature>
<proteinExistence type="predicted"/>
<feature type="compositionally biased region" description="Low complexity" evidence="1">
    <location>
        <begin position="68"/>
        <end position="78"/>
    </location>
</feature>
<dbReference type="RefSeq" id="WP_345435693.1">
    <property type="nucleotide sequence ID" value="NZ_BAABHK010000011.1"/>
</dbReference>
<protein>
    <recommendedName>
        <fullName evidence="2">DUF4214 domain-containing protein</fullName>
    </recommendedName>
</protein>
<evidence type="ECO:0000313" key="4">
    <source>
        <dbReference type="Proteomes" id="UP001501442"/>
    </source>
</evidence>
<evidence type="ECO:0000313" key="3">
    <source>
        <dbReference type="EMBL" id="GAA4632689.1"/>
    </source>
</evidence>
<evidence type="ECO:0000259" key="2">
    <source>
        <dbReference type="Pfam" id="PF13946"/>
    </source>
</evidence>
<accession>A0ABP8UI01</accession>
<dbReference type="Pfam" id="PF13946">
    <property type="entry name" value="DUF4214"/>
    <property type="match status" value="1"/>
</dbReference>
<keyword evidence="4" id="KW-1185">Reference proteome</keyword>
<name>A0ABP8UI01_9ACTN</name>
<dbReference type="InterPro" id="IPR025282">
    <property type="entry name" value="DUF4214"/>
</dbReference>
<feature type="domain" description="DUF4214" evidence="2">
    <location>
        <begin position="12"/>
        <end position="58"/>
    </location>
</feature>